<keyword evidence="6 9" id="KW-0456">Lyase</keyword>
<dbReference type="InterPro" id="IPR001015">
    <property type="entry name" value="Ferrochelatase"/>
</dbReference>
<dbReference type="GO" id="GO:0004325">
    <property type="term" value="F:ferrochelatase activity"/>
    <property type="evidence" value="ECO:0007669"/>
    <property type="project" value="UniProtKB-UniRule"/>
</dbReference>
<keyword evidence="4 9" id="KW-0408">Iron</keyword>
<dbReference type="FunFam" id="3.40.50.1400:FF:000006">
    <property type="entry name" value="Ferrochelatase"/>
    <property type="match status" value="1"/>
</dbReference>
<dbReference type="EC" id="4.98.1.1" evidence="9"/>
<dbReference type="InterPro" id="IPR019772">
    <property type="entry name" value="Ferrochelatase_AS"/>
</dbReference>
<accession>A0AA86SVT2</accession>
<dbReference type="CDD" id="cd03411">
    <property type="entry name" value="Ferrochelatase_N"/>
    <property type="match status" value="1"/>
</dbReference>
<evidence type="ECO:0000256" key="5">
    <source>
        <dbReference type="ARBA" id="ARBA00023133"/>
    </source>
</evidence>
<evidence type="ECO:0000256" key="1">
    <source>
        <dbReference type="ARBA" id="ARBA00004229"/>
    </source>
</evidence>
<dbReference type="Proteomes" id="UP001189624">
    <property type="component" value="Chromosome 4"/>
</dbReference>
<dbReference type="PANTHER" id="PTHR11108">
    <property type="entry name" value="FERROCHELATASE"/>
    <property type="match status" value="1"/>
</dbReference>
<proteinExistence type="inferred from homology"/>
<evidence type="ECO:0000256" key="4">
    <source>
        <dbReference type="ARBA" id="ARBA00023004"/>
    </source>
</evidence>
<dbReference type="SUPFAM" id="SSF53800">
    <property type="entry name" value="Chelatase"/>
    <property type="match status" value="1"/>
</dbReference>
<dbReference type="Gene3D" id="3.40.50.1400">
    <property type="match status" value="2"/>
</dbReference>
<evidence type="ECO:0000256" key="8">
    <source>
        <dbReference type="ARBA" id="ARBA00049380"/>
    </source>
</evidence>
<evidence type="ECO:0000256" key="9">
    <source>
        <dbReference type="RuleBase" id="RU000607"/>
    </source>
</evidence>
<dbReference type="Gramene" id="rna-AYBTSS11_LOCUS15131">
    <property type="protein sequence ID" value="CAJ1952121.1"/>
    <property type="gene ID" value="gene-AYBTSS11_LOCUS15131"/>
</dbReference>
<comment type="function">
    <text evidence="9">Catalyzes the ferrous insertion into protoporphyrin IX.</text>
</comment>
<comment type="subcellular location">
    <subcellularLocation>
        <location evidence="1 9">Plastid</location>
        <location evidence="1 9">Chloroplast</location>
    </subcellularLocation>
</comment>
<dbReference type="Pfam" id="PF00762">
    <property type="entry name" value="Ferrochelatase"/>
    <property type="match status" value="1"/>
</dbReference>
<keyword evidence="9" id="KW-0150">Chloroplast</keyword>
<sequence length="490" mass="54784">MMHTGVTPCDLNRFGVIVRSSPRHSDCTIVAANKLCSDIRSPDYVDCHSNCNKSTSQVSLFLCSDSTNRRNGLRSGLLCVNPSSRRKLVPASYSVETSAYDVGALESPSRVAEEKVGVLLLNLGGPETLNDVQPFLFNLFADPDIIRLPRLFRFLQRPLAKLISVLRAPKSMEGYAAIGGGSPLRKITDDQALAIKMALQAKGLSSNVYVGMRYWYPFTEEAIQQIKKDRITRLVVLPLYPQFSISTTGSSIRVLEQVFREDAYLSTLPVSIINSWYQREGYVKSMADLIVKELQSFSEPKEAMIFFSAHGVPVSYVEDAGDPYRDQMEECIFLIMQELKARGVCNEHTLAYQSRVGPVQWLKPYTDEVLVELGQKGVRSLLAVPVSFVSEHIETLEEIDMEYKELALESGIKNWARVPALGLTPSFITDLADAVVEALPSAKAMYPPNSTSEDVDHDPVKYFVKLFFGSFLAFILFLSPKMIMAFRNHF</sequence>
<keyword evidence="9" id="KW-0934">Plastid</keyword>
<reference evidence="10" key="1">
    <citation type="submission" date="2023-10" db="EMBL/GenBank/DDBJ databases">
        <authorList>
            <person name="Domelevo Entfellner J.-B."/>
        </authorList>
    </citation>
    <scope>NUCLEOTIDE SEQUENCE</scope>
</reference>
<keyword evidence="5 9" id="KW-0350">Heme biosynthesis</keyword>
<gene>
    <name evidence="10" type="ORF">AYBTSS11_LOCUS15131</name>
</gene>
<evidence type="ECO:0000313" key="10">
    <source>
        <dbReference type="EMBL" id="CAJ1952121.1"/>
    </source>
</evidence>
<dbReference type="InterPro" id="IPR033659">
    <property type="entry name" value="Ferrochelatase_N"/>
</dbReference>
<evidence type="ECO:0000256" key="7">
    <source>
        <dbReference type="ARBA" id="ARBA00023244"/>
    </source>
</evidence>
<dbReference type="InterPro" id="IPR033644">
    <property type="entry name" value="Ferrochelatase_C"/>
</dbReference>
<comment type="catalytic activity">
    <reaction evidence="8 9">
        <text>heme b + 2 H(+) = protoporphyrin IX + Fe(2+)</text>
        <dbReference type="Rhea" id="RHEA:22584"/>
        <dbReference type="ChEBI" id="CHEBI:15378"/>
        <dbReference type="ChEBI" id="CHEBI:29033"/>
        <dbReference type="ChEBI" id="CHEBI:57306"/>
        <dbReference type="ChEBI" id="CHEBI:60344"/>
        <dbReference type="EC" id="4.98.1.1"/>
    </reaction>
</comment>
<dbReference type="PROSITE" id="PS00534">
    <property type="entry name" value="FERROCHELATASE"/>
    <property type="match status" value="1"/>
</dbReference>
<dbReference type="GO" id="GO:0009507">
    <property type="term" value="C:chloroplast"/>
    <property type="evidence" value="ECO:0007669"/>
    <property type="project" value="UniProtKB-SubCell"/>
</dbReference>
<dbReference type="CDD" id="cd00419">
    <property type="entry name" value="Ferrochelatase_C"/>
    <property type="match status" value="1"/>
</dbReference>
<name>A0AA86SVT2_9FABA</name>
<dbReference type="PANTHER" id="PTHR11108:SF4">
    <property type="entry name" value="FERROCHELATASE-1, CHLOROPLASTIC_MITOCHONDRIAL"/>
    <property type="match status" value="1"/>
</dbReference>
<evidence type="ECO:0000256" key="2">
    <source>
        <dbReference type="ARBA" id="ARBA00004943"/>
    </source>
</evidence>
<dbReference type="GO" id="GO:0005739">
    <property type="term" value="C:mitochondrion"/>
    <property type="evidence" value="ECO:0007669"/>
    <property type="project" value="TreeGrafter"/>
</dbReference>
<protein>
    <recommendedName>
        <fullName evidence="9">Ferrochelatase</fullName>
        <ecNumber evidence="9">4.98.1.1</ecNumber>
    </recommendedName>
</protein>
<evidence type="ECO:0000256" key="3">
    <source>
        <dbReference type="ARBA" id="ARBA00007718"/>
    </source>
</evidence>
<comment type="pathway">
    <text evidence="2 9">Porphyrin-containing compound metabolism; protoheme biosynthesis; protoheme from protoporphyrin-IX: step 1/1.</text>
</comment>
<dbReference type="EMBL" id="OY731401">
    <property type="protein sequence ID" value="CAJ1952121.1"/>
    <property type="molecule type" value="Genomic_DNA"/>
</dbReference>
<keyword evidence="11" id="KW-1185">Reference proteome</keyword>
<organism evidence="10 11">
    <name type="scientific">Sphenostylis stenocarpa</name>
    <dbReference type="NCBI Taxonomy" id="92480"/>
    <lineage>
        <taxon>Eukaryota</taxon>
        <taxon>Viridiplantae</taxon>
        <taxon>Streptophyta</taxon>
        <taxon>Embryophyta</taxon>
        <taxon>Tracheophyta</taxon>
        <taxon>Spermatophyta</taxon>
        <taxon>Magnoliopsida</taxon>
        <taxon>eudicotyledons</taxon>
        <taxon>Gunneridae</taxon>
        <taxon>Pentapetalae</taxon>
        <taxon>rosids</taxon>
        <taxon>fabids</taxon>
        <taxon>Fabales</taxon>
        <taxon>Fabaceae</taxon>
        <taxon>Papilionoideae</taxon>
        <taxon>50 kb inversion clade</taxon>
        <taxon>NPAAA clade</taxon>
        <taxon>indigoferoid/millettioid clade</taxon>
        <taxon>Phaseoleae</taxon>
        <taxon>Sphenostylis</taxon>
    </lineage>
</organism>
<dbReference type="GO" id="GO:0006783">
    <property type="term" value="P:heme biosynthetic process"/>
    <property type="evidence" value="ECO:0007669"/>
    <property type="project" value="UniProtKB-UniRule"/>
</dbReference>
<keyword evidence="7 9" id="KW-0627">Porphyrin biosynthesis</keyword>
<dbReference type="NCBIfam" id="TIGR00109">
    <property type="entry name" value="hemH"/>
    <property type="match status" value="1"/>
</dbReference>
<evidence type="ECO:0000256" key="6">
    <source>
        <dbReference type="ARBA" id="ARBA00023239"/>
    </source>
</evidence>
<comment type="similarity">
    <text evidence="3 9">Belongs to the ferrochelatase family.</text>
</comment>
<dbReference type="AlphaFoldDB" id="A0AA86SVT2"/>
<dbReference type="HAMAP" id="MF_00323">
    <property type="entry name" value="Ferrochelatase"/>
    <property type="match status" value="1"/>
</dbReference>
<evidence type="ECO:0000313" key="11">
    <source>
        <dbReference type="Proteomes" id="UP001189624"/>
    </source>
</evidence>